<keyword evidence="14" id="KW-1185">Reference proteome</keyword>
<evidence type="ECO:0000256" key="7">
    <source>
        <dbReference type="ARBA" id="ARBA00023004"/>
    </source>
</evidence>
<comment type="subcellular location">
    <subcellularLocation>
        <location evidence="1">Membrane</location>
        <topology evidence="1">Multi-pass membrane protein</topology>
    </subcellularLocation>
</comment>
<feature type="transmembrane region" description="Helical" evidence="12">
    <location>
        <begin position="215"/>
        <end position="236"/>
    </location>
</feature>
<accession>A0ABQ4LSL9</accession>
<keyword evidence="8" id="KW-0350">Heme biosynthesis</keyword>
<comment type="caution">
    <text evidence="13">The sequence shown here is derived from an EMBL/GenBank/DDBJ whole genome shotgun (WGS) entry which is preliminary data.</text>
</comment>
<dbReference type="InterPro" id="IPR050450">
    <property type="entry name" value="COX15/CtaA_HemeA_synthase"/>
</dbReference>
<dbReference type="InterPro" id="IPR003780">
    <property type="entry name" value="COX15/CtaA_fam"/>
</dbReference>
<reference evidence="13 14" key="1">
    <citation type="submission" date="2021-03" db="EMBL/GenBank/DDBJ databases">
        <title>Antimicrobial resistance genes in bacteria isolated from Japanese honey, and their potential for conferring macrolide and lincosamide resistance in the American foulbrood pathogen Paenibacillus larvae.</title>
        <authorList>
            <person name="Okamoto M."/>
            <person name="Kumagai M."/>
            <person name="Kanamori H."/>
            <person name="Takamatsu D."/>
        </authorList>
    </citation>
    <scope>NUCLEOTIDE SEQUENCE [LARGE SCALE GENOMIC DNA]</scope>
    <source>
        <strain evidence="13 14">J21TS3</strain>
    </source>
</reference>
<keyword evidence="9 12" id="KW-0472">Membrane</keyword>
<feature type="transmembrane region" description="Helical" evidence="12">
    <location>
        <begin position="119"/>
        <end position="141"/>
    </location>
</feature>
<keyword evidence="10" id="KW-1015">Disulfide bond</keyword>
<sequence length="318" mass="34445">MNTKQLKWLSYLTFIVMFFATFGGTVVTKTDSGLGCGHEWPLCHGQFIPAHTIASLIEYSHRLVSGLAGLTAVAVVAAFWLYAKNRKDLRVYSVLTLIFVIVQALMGALAVIYDQSSAVLALHFGFSLIAFASSLMLALGARKMDREKQTDSPEDQPAVSPGFRTFVWSITIYSYLVVYVGAYVSHTSSAGGCSGWPLCNGQFIPTLTGSVAIAFVHRLAALLLLIAVVVMAICAFKLHRNSREIRTLGGAAAVLCLLQVFSGAGIVYTLGNPEVYIFAALLHNLLISSLFGVLCYLSVRVWQLGKEPVEQLKPASNV</sequence>
<evidence type="ECO:0000256" key="3">
    <source>
        <dbReference type="ARBA" id="ARBA00022692"/>
    </source>
</evidence>
<protein>
    <submittedName>
        <fullName evidence="13">Heme A synthase</fullName>
    </submittedName>
</protein>
<dbReference type="Pfam" id="PF02628">
    <property type="entry name" value="COX15-CtaA"/>
    <property type="match status" value="1"/>
</dbReference>
<evidence type="ECO:0000256" key="11">
    <source>
        <dbReference type="ARBA" id="ARBA00023444"/>
    </source>
</evidence>
<organism evidence="13 14">
    <name type="scientific">Paenibacillus cookii</name>
    <dbReference type="NCBI Taxonomy" id="157839"/>
    <lineage>
        <taxon>Bacteria</taxon>
        <taxon>Bacillati</taxon>
        <taxon>Bacillota</taxon>
        <taxon>Bacilli</taxon>
        <taxon>Bacillales</taxon>
        <taxon>Paenibacillaceae</taxon>
        <taxon>Paenibacillus</taxon>
    </lineage>
</organism>
<keyword evidence="6" id="KW-0560">Oxidoreductase</keyword>
<dbReference type="Proteomes" id="UP000680638">
    <property type="component" value="Unassembled WGS sequence"/>
</dbReference>
<keyword evidence="7" id="KW-0408">Iron</keyword>
<evidence type="ECO:0000256" key="1">
    <source>
        <dbReference type="ARBA" id="ARBA00004141"/>
    </source>
</evidence>
<feature type="transmembrane region" description="Helical" evidence="12">
    <location>
        <begin position="162"/>
        <end position="182"/>
    </location>
</feature>
<dbReference type="EMBL" id="BORW01000003">
    <property type="protein sequence ID" value="GIO66275.1"/>
    <property type="molecule type" value="Genomic_DNA"/>
</dbReference>
<evidence type="ECO:0000256" key="9">
    <source>
        <dbReference type="ARBA" id="ARBA00023136"/>
    </source>
</evidence>
<comment type="pathway">
    <text evidence="11">Porphyrin-containing compound metabolism.</text>
</comment>
<keyword evidence="3 12" id="KW-0812">Transmembrane</keyword>
<keyword evidence="5 12" id="KW-1133">Transmembrane helix</keyword>
<evidence type="ECO:0000256" key="4">
    <source>
        <dbReference type="ARBA" id="ARBA00022723"/>
    </source>
</evidence>
<evidence type="ECO:0000256" key="6">
    <source>
        <dbReference type="ARBA" id="ARBA00023002"/>
    </source>
</evidence>
<dbReference type="PANTHER" id="PTHR35457:SF1">
    <property type="entry name" value="HEME A SYNTHASE"/>
    <property type="match status" value="1"/>
</dbReference>
<evidence type="ECO:0000256" key="12">
    <source>
        <dbReference type="SAM" id="Phobius"/>
    </source>
</evidence>
<evidence type="ECO:0000256" key="5">
    <source>
        <dbReference type="ARBA" id="ARBA00022989"/>
    </source>
</evidence>
<evidence type="ECO:0000256" key="10">
    <source>
        <dbReference type="ARBA" id="ARBA00023157"/>
    </source>
</evidence>
<gene>
    <name evidence="13" type="primary">ctaA</name>
    <name evidence="13" type="ORF">J21TS3_10960</name>
</gene>
<keyword evidence="4" id="KW-0479">Metal-binding</keyword>
<evidence type="ECO:0000313" key="13">
    <source>
        <dbReference type="EMBL" id="GIO66275.1"/>
    </source>
</evidence>
<proteinExistence type="predicted"/>
<feature type="transmembrane region" description="Helical" evidence="12">
    <location>
        <begin position="9"/>
        <end position="27"/>
    </location>
</feature>
<feature type="transmembrane region" description="Helical" evidence="12">
    <location>
        <begin position="94"/>
        <end position="113"/>
    </location>
</feature>
<dbReference type="PANTHER" id="PTHR35457">
    <property type="entry name" value="HEME A SYNTHASE"/>
    <property type="match status" value="1"/>
</dbReference>
<feature type="transmembrane region" description="Helical" evidence="12">
    <location>
        <begin position="276"/>
        <end position="297"/>
    </location>
</feature>
<evidence type="ECO:0000256" key="8">
    <source>
        <dbReference type="ARBA" id="ARBA00023133"/>
    </source>
</evidence>
<keyword evidence="2" id="KW-1003">Cell membrane</keyword>
<evidence type="ECO:0000313" key="14">
    <source>
        <dbReference type="Proteomes" id="UP000680638"/>
    </source>
</evidence>
<dbReference type="RefSeq" id="WP_212948210.1">
    <property type="nucleotide sequence ID" value="NZ_BORW01000003.1"/>
</dbReference>
<feature type="transmembrane region" description="Helical" evidence="12">
    <location>
        <begin position="248"/>
        <end position="270"/>
    </location>
</feature>
<evidence type="ECO:0000256" key="2">
    <source>
        <dbReference type="ARBA" id="ARBA00022475"/>
    </source>
</evidence>
<name>A0ABQ4LSL9_9BACL</name>
<feature type="transmembrane region" description="Helical" evidence="12">
    <location>
        <begin position="63"/>
        <end position="82"/>
    </location>
</feature>